<dbReference type="AlphaFoldDB" id="A0A926RXG3"/>
<name>A0A926RXG3_9BACI</name>
<dbReference type="PANTHER" id="PTHR39201">
    <property type="entry name" value="EXPORTED PROTEIN-RELATED"/>
    <property type="match status" value="1"/>
</dbReference>
<reference evidence="3" key="1">
    <citation type="submission" date="2020-09" db="EMBL/GenBank/DDBJ databases">
        <title>A novel bacterium of genus Bacillus, isolated from South China Sea.</title>
        <authorList>
            <person name="Huang H."/>
            <person name="Mo K."/>
            <person name="Hu Y."/>
        </authorList>
    </citation>
    <scope>NUCLEOTIDE SEQUENCE</scope>
    <source>
        <strain evidence="3">IB182487</strain>
    </source>
</reference>
<dbReference type="SUPFAM" id="SSF52218">
    <property type="entry name" value="Flavoproteins"/>
    <property type="match status" value="1"/>
</dbReference>
<dbReference type="EMBL" id="JACXAI010000014">
    <property type="protein sequence ID" value="MBD1380971.1"/>
    <property type="molecule type" value="Genomic_DNA"/>
</dbReference>
<gene>
    <name evidence="3" type="ORF">IC621_12075</name>
</gene>
<dbReference type="RefSeq" id="WP_191158566.1">
    <property type="nucleotide sequence ID" value="NZ_JACXAI010000014.1"/>
</dbReference>
<feature type="domain" description="Flavodoxin-like" evidence="2">
    <location>
        <begin position="36"/>
        <end position="191"/>
    </location>
</feature>
<dbReference type="GO" id="GO:0016651">
    <property type="term" value="F:oxidoreductase activity, acting on NAD(P)H"/>
    <property type="evidence" value="ECO:0007669"/>
    <property type="project" value="UniProtKB-ARBA"/>
</dbReference>
<evidence type="ECO:0000256" key="1">
    <source>
        <dbReference type="SAM" id="MobiDB-lite"/>
    </source>
</evidence>
<dbReference type="InterPro" id="IPR029039">
    <property type="entry name" value="Flavoprotein-like_sf"/>
</dbReference>
<dbReference type="InterPro" id="IPR001226">
    <property type="entry name" value="Flavodoxin_CS"/>
</dbReference>
<protein>
    <recommendedName>
        <fullName evidence="2">Flavodoxin-like domain-containing protein</fullName>
    </recommendedName>
</protein>
<keyword evidence="4" id="KW-1185">Reference proteome</keyword>
<dbReference type="Pfam" id="PF12682">
    <property type="entry name" value="Flavodoxin_4"/>
    <property type="match status" value="1"/>
</dbReference>
<evidence type="ECO:0000313" key="4">
    <source>
        <dbReference type="Proteomes" id="UP000626844"/>
    </source>
</evidence>
<accession>A0A926RXG3</accession>
<dbReference type="InterPro" id="IPR041183">
    <property type="entry name" value="Cyclophilin-like"/>
</dbReference>
<dbReference type="Pfam" id="PF18050">
    <property type="entry name" value="Cyclophil_like2"/>
    <property type="match status" value="1"/>
</dbReference>
<dbReference type="PANTHER" id="PTHR39201:SF1">
    <property type="entry name" value="FLAVODOXIN-LIKE DOMAIN-CONTAINING PROTEIN"/>
    <property type="match status" value="1"/>
</dbReference>
<dbReference type="GO" id="GO:0010181">
    <property type="term" value="F:FMN binding"/>
    <property type="evidence" value="ECO:0007669"/>
    <property type="project" value="InterPro"/>
</dbReference>
<comment type="caution">
    <text evidence="3">The sequence shown here is derived from an EMBL/GenBank/DDBJ whole genome shotgun (WGS) entry which is preliminary data.</text>
</comment>
<evidence type="ECO:0000259" key="2">
    <source>
        <dbReference type="PROSITE" id="PS50902"/>
    </source>
</evidence>
<dbReference type="PROSITE" id="PS50902">
    <property type="entry name" value="FLAVODOXIN_LIKE"/>
    <property type="match status" value="1"/>
</dbReference>
<organism evidence="3 4">
    <name type="scientific">Metabacillus arenae</name>
    <dbReference type="NCBI Taxonomy" id="2771434"/>
    <lineage>
        <taxon>Bacteria</taxon>
        <taxon>Bacillati</taxon>
        <taxon>Bacillota</taxon>
        <taxon>Bacilli</taxon>
        <taxon>Bacillales</taxon>
        <taxon>Bacillaceae</taxon>
        <taxon>Metabacillus</taxon>
    </lineage>
</organism>
<dbReference type="GO" id="GO:0009055">
    <property type="term" value="F:electron transfer activity"/>
    <property type="evidence" value="ECO:0007669"/>
    <property type="project" value="InterPro"/>
</dbReference>
<evidence type="ECO:0000313" key="3">
    <source>
        <dbReference type="EMBL" id="MBD1380971.1"/>
    </source>
</evidence>
<dbReference type="Gene3D" id="3.40.50.360">
    <property type="match status" value="1"/>
</dbReference>
<dbReference type="SUPFAM" id="SSF50891">
    <property type="entry name" value="Cyclophilin-like"/>
    <property type="match status" value="1"/>
</dbReference>
<proteinExistence type="predicted"/>
<dbReference type="Proteomes" id="UP000626844">
    <property type="component" value="Unassembled WGS sequence"/>
</dbReference>
<sequence length="320" mass="34963">MISALMVFTLAACGSNNHSSENRTSKEETDSDTTDVLVVYYSYSGTTEGIAQRLQEKTDGDLYKIEVVEPYPSDINETSDRAEQERESGNLPELAGELPDVSAYDVILVGGPVWTSTVAPPVMSFLEQVDFGGKEVAGFWTDSGNPGNYAADFEAQVEGATLHESFGLSNVSSYEEDELNQELDSWLTTIGTLPETETITGEKTNITITVGDTVITAELNDSKAAQEFKDSLPTTVSMTRMGEHEYYGSLEEPPTETENLQEGYEIGDLAFWTPGDLFAVYFDEPEEAPSGLMILGKITSDMSVFDTMDSSVEMQIKIAE</sequence>
<dbReference type="InterPro" id="IPR029000">
    <property type="entry name" value="Cyclophilin-like_dom_sf"/>
</dbReference>
<feature type="compositionally biased region" description="Basic and acidic residues" evidence="1">
    <location>
        <begin position="78"/>
        <end position="88"/>
    </location>
</feature>
<dbReference type="InterPro" id="IPR008254">
    <property type="entry name" value="Flavodoxin/NO_synth"/>
</dbReference>
<dbReference type="Gene3D" id="2.40.100.20">
    <property type="match status" value="1"/>
</dbReference>
<dbReference type="PROSITE" id="PS00201">
    <property type="entry name" value="FLAVODOXIN"/>
    <property type="match status" value="1"/>
</dbReference>
<feature type="region of interest" description="Disordered" evidence="1">
    <location>
        <begin position="73"/>
        <end position="95"/>
    </location>
</feature>